<evidence type="ECO:0000313" key="4">
    <source>
        <dbReference type="Proteomes" id="UP000316225"/>
    </source>
</evidence>
<evidence type="ECO:0000313" key="3">
    <source>
        <dbReference type="EMBL" id="TWI34397.1"/>
    </source>
</evidence>
<dbReference type="PANTHER" id="PTHR34703">
    <property type="entry name" value="ANTIPORTER SUBUNIT MNHG2-RELATED"/>
    <property type="match status" value="1"/>
</dbReference>
<dbReference type="Proteomes" id="UP000316225">
    <property type="component" value="Unassembled WGS sequence"/>
</dbReference>
<dbReference type="GO" id="GO:0015385">
    <property type="term" value="F:sodium:proton antiporter activity"/>
    <property type="evidence" value="ECO:0007669"/>
    <property type="project" value="TreeGrafter"/>
</dbReference>
<keyword evidence="2" id="KW-1133">Transmembrane helix</keyword>
<gene>
    <name evidence="3" type="ORF">IQ24_01915</name>
</gene>
<comment type="caution">
    <text evidence="3">The sequence shown here is derived from an EMBL/GenBank/DDBJ whole genome shotgun (WGS) entry which is preliminary data.</text>
</comment>
<evidence type="ECO:0000256" key="1">
    <source>
        <dbReference type="SAM" id="MobiDB-lite"/>
    </source>
</evidence>
<feature type="transmembrane region" description="Helical" evidence="2">
    <location>
        <begin position="44"/>
        <end position="65"/>
    </location>
</feature>
<dbReference type="AlphaFoldDB" id="A0A562NQB9"/>
<name>A0A562NQB9_9RHOB</name>
<proteinExistence type="predicted"/>
<dbReference type="NCBIfam" id="NF009316">
    <property type="entry name" value="PRK12674.1-5"/>
    <property type="match status" value="1"/>
</dbReference>
<dbReference type="InterPro" id="IPR005133">
    <property type="entry name" value="PhaG_MnhG_YufB"/>
</dbReference>
<accession>A0A562NQB9</accession>
<keyword evidence="4" id="KW-1185">Reference proteome</keyword>
<protein>
    <submittedName>
        <fullName evidence="3">Multisubunit potassium/proton antiporter, PhaG subunit (TC 2.A.63.1.1)</fullName>
    </submittedName>
</protein>
<keyword evidence="2" id="KW-0812">Transmembrane</keyword>
<keyword evidence="2" id="KW-0472">Membrane</keyword>
<dbReference type="EMBL" id="VLKU01000005">
    <property type="protein sequence ID" value="TWI34397.1"/>
    <property type="molecule type" value="Genomic_DNA"/>
</dbReference>
<feature type="transmembrane region" description="Helical" evidence="2">
    <location>
        <begin position="71"/>
        <end position="89"/>
    </location>
</feature>
<dbReference type="PANTHER" id="PTHR34703:SF1">
    <property type="entry name" value="ANTIPORTER SUBUNIT MNHG2-RELATED"/>
    <property type="match status" value="1"/>
</dbReference>
<feature type="transmembrane region" description="Helical" evidence="2">
    <location>
        <begin position="6"/>
        <end position="28"/>
    </location>
</feature>
<dbReference type="Pfam" id="PF03334">
    <property type="entry name" value="PhaG_MnhG_YufB"/>
    <property type="match status" value="1"/>
</dbReference>
<reference evidence="3 4" key="1">
    <citation type="journal article" date="2015" name="Stand. Genomic Sci.">
        <title>Genomic Encyclopedia of Bacterial and Archaeal Type Strains, Phase III: the genomes of soil and plant-associated and newly described type strains.</title>
        <authorList>
            <person name="Whitman W.B."/>
            <person name="Woyke T."/>
            <person name="Klenk H.P."/>
            <person name="Zhou Y."/>
            <person name="Lilburn T.G."/>
            <person name="Beck B.J."/>
            <person name="De Vos P."/>
            <person name="Vandamme P."/>
            <person name="Eisen J.A."/>
            <person name="Garrity G."/>
            <person name="Hugenholtz P."/>
            <person name="Kyrpides N.C."/>
        </authorList>
    </citation>
    <scope>NUCLEOTIDE SEQUENCE [LARGE SCALE GENOMIC DNA]</scope>
    <source>
        <strain evidence="3 4">CGMCC 1.5364</strain>
    </source>
</reference>
<evidence type="ECO:0000256" key="2">
    <source>
        <dbReference type="SAM" id="Phobius"/>
    </source>
</evidence>
<feature type="region of interest" description="Disordered" evidence="1">
    <location>
        <begin position="99"/>
        <end position="131"/>
    </location>
</feature>
<sequence length="131" mass="14294">MELIAEIVVTFLLLCGAYFGFVGSYSLVRLPDSMMRLHGPTKSATLGVGSVLVASLVWMPVFGGIVSWHELLIPLFLFLTAPLTGNFIAKAIMHLSLRPEDLPKPTTGGTWRTYGHDSRPPVPETEGPNEK</sequence>
<dbReference type="RefSeq" id="WP_242008056.1">
    <property type="nucleotide sequence ID" value="NZ_VLKU01000005.1"/>
</dbReference>
<organism evidence="3 4">
    <name type="scientific">Paracoccus sulfuroxidans</name>
    <dbReference type="NCBI Taxonomy" id="384678"/>
    <lineage>
        <taxon>Bacteria</taxon>
        <taxon>Pseudomonadati</taxon>
        <taxon>Pseudomonadota</taxon>
        <taxon>Alphaproteobacteria</taxon>
        <taxon>Rhodobacterales</taxon>
        <taxon>Paracoccaceae</taxon>
        <taxon>Paracoccus</taxon>
    </lineage>
</organism>